<dbReference type="Proteomes" id="UP000322873">
    <property type="component" value="Unassembled WGS sequence"/>
</dbReference>
<dbReference type="EMBL" id="VICG01000002">
    <property type="protein sequence ID" value="KAA8575829.1"/>
    <property type="molecule type" value="Genomic_DNA"/>
</dbReference>
<accession>A0A5M9K5S9</accession>
<proteinExistence type="predicted"/>
<sequence length="243" mass="25965">MLLLNTPTDFVGLPHTTCSDAITEISRYTISQPFQPINTRPQPNPVAGNIGKPFDPSLSSIGLGNTSRMTAAQDQSRSSLRPNPNHLTDNKPQHNISATMVHNIKQEVDEEHKQGISSLPANPYSVPAPRNQRHSNAGASRISAPAPQSHFKLPNNSATGAGEIQHKRSAVLSRENDTFTSAPSKKVKVEADTIRADTSFSPTRHGRAPSNPAAAGSDTPANTQVKNETSGKKIVSSSVQGKK</sequence>
<gene>
    <name evidence="2" type="ORF">EYC84_004919</name>
</gene>
<feature type="region of interest" description="Disordered" evidence="1">
    <location>
        <begin position="110"/>
        <end position="243"/>
    </location>
</feature>
<keyword evidence="3" id="KW-1185">Reference proteome</keyword>
<evidence type="ECO:0000313" key="2">
    <source>
        <dbReference type="EMBL" id="KAA8575829.1"/>
    </source>
</evidence>
<comment type="caution">
    <text evidence="2">The sequence shown here is derived from an EMBL/GenBank/DDBJ whole genome shotgun (WGS) entry which is preliminary data.</text>
</comment>
<dbReference type="VEuPathDB" id="FungiDB:MFRU_059g00430"/>
<feature type="compositionally biased region" description="Polar residues" evidence="1">
    <location>
        <begin position="57"/>
        <end position="87"/>
    </location>
</feature>
<protein>
    <submittedName>
        <fullName evidence="2">Uncharacterized protein</fullName>
    </submittedName>
</protein>
<feature type="compositionally biased region" description="Polar residues" evidence="1">
    <location>
        <begin position="219"/>
        <end position="228"/>
    </location>
</feature>
<dbReference type="AlphaFoldDB" id="A0A5M9K5S9"/>
<organism evidence="2 3">
    <name type="scientific">Monilinia fructicola</name>
    <name type="common">Brown rot fungus</name>
    <name type="synonym">Ciboria fructicola</name>
    <dbReference type="NCBI Taxonomy" id="38448"/>
    <lineage>
        <taxon>Eukaryota</taxon>
        <taxon>Fungi</taxon>
        <taxon>Dikarya</taxon>
        <taxon>Ascomycota</taxon>
        <taxon>Pezizomycotina</taxon>
        <taxon>Leotiomycetes</taxon>
        <taxon>Helotiales</taxon>
        <taxon>Sclerotiniaceae</taxon>
        <taxon>Monilinia</taxon>
    </lineage>
</organism>
<name>A0A5M9K5S9_MONFR</name>
<evidence type="ECO:0000313" key="3">
    <source>
        <dbReference type="Proteomes" id="UP000322873"/>
    </source>
</evidence>
<evidence type="ECO:0000256" key="1">
    <source>
        <dbReference type="SAM" id="MobiDB-lite"/>
    </source>
</evidence>
<feature type="region of interest" description="Disordered" evidence="1">
    <location>
        <begin position="34"/>
        <end position="95"/>
    </location>
</feature>
<reference evidence="2 3" key="1">
    <citation type="submission" date="2019-06" db="EMBL/GenBank/DDBJ databases">
        <title>Genome Sequence of the Brown Rot Fungal Pathogen Monilinia fructicola.</title>
        <authorList>
            <person name="De Miccolis Angelini R.M."/>
            <person name="Landi L."/>
            <person name="Abate D."/>
            <person name="Pollastro S."/>
            <person name="Romanazzi G."/>
            <person name="Faretra F."/>
        </authorList>
    </citation>
    <scope>NUCLEOTIDE SEQUENCE [LARGE SCALE GENOMIC DNA]</scope>
    <source>
        <strain evidence="2 3">Mfrc123</strain>
    </source>
</reference>